<evidence type="ECO:0000313" key="3">
    <source>
        <dbReference type="Proteomes" id="UP000199167"/>
    </source>
</evidence>
<organism evidence="2 3">
    <name type="scientific">Cognatiyoonia koreensis</name>
    <dbReference type="NCBI Taxonomy" id="364200"/>
    <lineage>
        <taxon>Bacteria</taxon>
        <taxon>Pseudomonadati</taxon>
        <taxon>Pseudomonadota</taxon>
        <taxon>Alphaproteobacteria</taxon>
        <taxon>Rhodobacterales</taxon>
        <taxon>Paracoccaceae</taxon>
        <taxon>Cognatiyoonia</taxon>
    </lineage>
</organism>
<dbReference type="SUPFAM" id="SSF53474">
    <property type="entry name" value="alpha/beta-Hydrolases"/>
    <property type="match status" value="1"/>
</dbReference>
<dbReference type="Gene3D" id="3.40.50.1820">
    <property type="entry name" value="alpha/beta hydrolase"/>
    <property type="match status" value="1"/>
</dbReference>
<dbReference type="RefSeq" id="WP_089993183.1">
    <property type="nucleotide sequence ID" value="NZ_FOIZ01000001.1"/>
</dbReference>
<evidence type="ECO:0000259" key="1">
    <source>
        <dbReference type="Pfam" id="PF12697"/>
    </source>
</evidence>
<dbReference type="Proteomes" id="UP000199167">
    <property type="component" value="Unassembled WGS sequence"/>
</dbReference>
<accession>A0A1I0QGX4</accession>
<sequence length="231" mass="24695">MDIPDIAQRPWLLLPGTLCTAFVFDGFLDDLGVPTAHRMAVALDRPSVADYQSDFKDLPADSIVCGFSLGAIVAAQYADRIKPHQLILFGLNPHADDPRKEQSRRDLERDVIEMGGAAALKLRPMQIHGQQPDKTRDAIYAMAEASSQLITAQTALALNRPSALPALARSTMPVLSLTGTLDQSAPPSQGIAAAEAAPRGTFRELDGLGHFALIEDPAACAMAVKQLMDAA</sequence>
<dbReference type="InterPro" id="IPR029058">
    <property type="entry name" value="AB_hydrolase_fold"/>
</dbReference>
<dbReference type="Pfam" id="PF12697">
    <property type="entry name" value="Abhydrolase_6"/>
    <property type="match status" value="1"/>
</dbReference>
<protein>
    <submittedName>
        <fullName evidence="2">Pimeloyl-ACP methyl ester carboxylesterase</fullName>
    </submittedName>
</protein>
<dbReference type="OrthoDB" id="5491135at2"/>
<dbReference type="AlphaFoldDB" id="A0A1I0QGX4"/>
<feature type="domain" description="AB hydrolase-1" evidence="1">
    <location>
        <begin position="43"/>
        <end position="221"/>
    </location>
</feature>
<reference evidence="2 3" key="1">
    <citation type="submission" date="2016-10" db="EMBL/GenBank/DDBJ databases">
        <authorList>
            <person name="de Groot N.N."/>
        </authorList>
    </citation>
    <scope>NUCLEOTIDE SEQUENCE [LARGE SCALE GENOMIC DNA]</scope>
    <source>
        <strain evidence="2 3">DSM 17925</strain>
    </source>
</reference>
<dbReference type="EMBL" id="FOIZ01000001">
    <property type="protein sequence ID" value="SEW26221.1"/>
    <property type="molecule type" value="Genomic_DNA"/>
</dbReference>
<keyword evidence="3" id="KW-1185">Reference proteome</keyword>
<dbReference type="InterPro" id="IPR000073">
    <property type="entry name" value="AB_hydrolase_1"/>
</dbReference>
<dbReference type="STRING" id="364200.SAMN04488515_1909"/>
<evidence type="ECO:0000313" key="2">
    <source>
        <dbReference type="EMBL" id="SEW26221.1"/>
    </source>
</evidence>
<name>A0A1I0QGX4_9RHOB</name>
<gene>
    <name evidence="2" type="ORF">SAMN04488515_1909</name>
</gene>
<proteinExistence type="predicted"/>